<accession>A0A6A6CWB9</accession>
<dbReference type="InterPro" id="IPR046347">
    <property type="entry name" value="bZIP_sf"/>
</dbReference>
<reference evidence="6" key="1">
    <citation type="journal article" date="2020" name="Stud. Mycol.">
        <title>101 Dothideomycetes genomes: a test case for predicting lifestyles and emergence of pathogens.</title>
        <authorList>
            <person name="Haridas S."/>
            <person name="Albert R."/>
            <person name="Binder M."/>
            <person name="Bloem J."/>
            <person name="Labutti K."/>
            <person name="Salamov A."/>
            <person name="Andreopoulos B."/>
            <person name="Baker S."/>
            <person name="Barry K."/>
            <person name="Bills G."/>
            <person name="Bluhm B."/>
            <person name="Cannon C."/>
            <person name="Castanera R."/>
            <person name="Culley D."/>
            <person name="Daum C."/>
            <person name="Ezra D."/>
            <person name="Gonzalez J."/>
            <person name="Henrissat B."/>
            <person name="Kuo A."/>
            <person name="Liang C."/>
            <person name="Lipzen A."/>
            <person name="Lutzoni F."/>
            <person name="Magnuson J."/>
            <person name="Mondo S."/>
            <person name="Nolan M."/>
            <person name="Ohm R."/>
            <person name="Pangilinan J."/>
            <person name="Park H.-J."/>
            <person name="Ramirez L."/>
            <person name="Alfaro M."/>
            <person name="Sun H."/>
            <person name="Tritt A."/>
            <person name="Yoshinaga Y."/>
            <person name="Zwiers L.-H."/>
            <person name="Turgeon B."/>
            <person name="Goodwin S."/>
            <person name="Spatafora J."/>
            <person name="Crous P."/>
            <person name="Grigoriev I."/>
        </authorList>
    </citation>
    <scope>NUCLEOTIDE SEQUENCE</scope>
    <source>
        <strain evidence="6">ATCC 36951</strain>
    </source>
</reference>
<proteinExistence type="predicted"/>
<sequence>MRPSKQYSVPMSMQITSTDRSNFYSESEDWPFESENDFVSAYTSSSDLSSLSDNSTFQWFPSNATAGSSGAGWMSGLDLFDFANASSFSGLPYGQQPQSDGTPALEANLMPSSSQLGRNRTASDLERGDSPTTATSGPHPNTQTVELTQTGLDRRKAQNRAAQRAFRDRKEKHVKELQRQVKTLSAERASLQKSTQALRRSFHSILIQNEVLRAKAGISEDSVVSSMALKARMSLVGNGGDDLGHVDGFSQANVLASSEEDS</sequence>
<evidence type="ECO:0000313" key="7">
    <source>
        <dbReference type="Proteomes" id="UP000799537"/>
    </source>
</evidence>
<dbReference type="PROSITE" id="PS00036">
    <property type="entry name" value="BZIP_BASIC"/>
    <property type="match status" value="1"/>
</dbReference>
<name>A0A6A6CWB9_ZASCE</name>
<dbReference type="GeneID" id="54557822"/>
<evidence type="ECO:0000256" key="1">
    <source>
        <dbReference type="ARBA" id="ARBA00004123"/>
    </source>
</evidence>
<feature type="coiled-coil region" evidence="3">
    <location>
        <begin position="167"/>
        <end position="194"/>
    </location>
</feature>
<dbReference type="GO" id="GO:0001228">
    <property type="term" value="F:DNA-binding transcription activator activity, RNA polymerase II-specific"/>
    <property type="evidence" value="ECO:0007669"/>
    <property type="project" value="TreeGrafter"/>
</dbReference>
<dbReference type="SMART" id="SM00338">
    <property type="entry name" value="BRLZ"/>
    <property type="match status" value="1"/>
</dbReference>
<feature type="domain" description="BZIP" evidence="5">
    <location>
        <begin position="154"/>
        <end position="205"/>
    </location>
</feature>
<feature type="compositionally biased region" description="Polar residues" evidence="4">
    <location>
        <begin position="110"/>
        <end position="120"/>
    </location>
</feature>
<dbReference type="RefSeq" id="XP_033672323.1">
    <property type="nucleotide sequence ID" value="XM_033804550.1"/>
</dbReference>
<evidence type="ECO:0000256" key="3">
    <source>
        <dbReference type="SAM" id="Coils"/>
    </source>
</evidence>
<dbReference type="InterPro" id="IPR004827">
    <property type="entry name" value="bZIP"/>
</dbReference>
<evidence type="ECO:0000256" key="2">
    <source>
        <dbReference type="ARBA" id="ARBA00023242"/>
    </source>
</evidence>
<comment type="subcellular location">
    <subcellularLocation>
        <location evidence="1">Nucleus</location>
    </subcellularLocation>
</comment>
<evidence type="ECO:0000313" key="6">
    <source>
        <dbReference type="EMBL" id="KAF2171434.1"/>
    </source>
</evidence>
<dbReference type="Gene3D" id="1.20.5.170">
    <property type="match status" value="1"/>
</dbReference>
<dbReference type="PANTHER" id="PTHR40621:SF6">
    <property type="entry name" value="AP-1-LIKE TRANSCRIPTION FACTOR YAP1-RELATED"/>
    <property type="match status" value="1"/>
</dbReference>
<dbReference type="InterPro" id="IPR050936">
    <property type="entry name" value="AP-1-like"/>
</dbReference>
<feature type="region of interest" description="Disordered" evidence="4">
    <location>
        <begin position="91"/>
        <end position="156"/>
    </location>
</feature>
<dbReference type="CDD" id="cd14688">
    <property type="entry name" value="bZIP_YAP"/>
    <property type="match status" value="1"/>
</dbReference>
<evidence type="ECO:0000259" key="5">
    <source>
        <dbReference type="PROSITE" id="PS50217"/>
    </source>
</evidence>
<dbReference type="GO" id="GO:0090575">
    <property type="term" value="C:RNA polymerase II transcription regulator complex"/>
    <property type="evidence" value="ECO:0007669"/>
    <property type="project" value="TreeGrafter"/>
</dbReference>
<dbReference type="PROSITE" id="PS50217">
    <property type="entry name" value="BZIP"/>
    <property type="match status" value="1"/>
</dbReference>
<dbReference type="AlphaFoldDB" id="A0A6A6CWB9"/>
<dbReference type="Pfam" id="PF00170">
    <property type="entry name" value="bZIP_1"/>
    <property type="match status" value="1"/>
</dbReference>
<dbReference type="Proteomes" id="UP000799537">
    <property type="component" value="Unassembled WGS sequence"/>
</dbReference>
<dbReference type="EMBL" id="ML993583">
    <property type="protein sequence ID" value="KAF2171434.1"/>
    <property type="molecule type" value="Genomic_DNA"/>
</dbReference>
<gene>
    <name evidence="6" type="ORF">M409DRAFT_18551</name>
</gene>
<keyword evidence="2" id="KW-0539">Nucleus</keyword>
<keyword evidence="3" id="KW-0175">Coiled coil</keyword>
<dbReference type="SUPFAM" id="SSF57959">
    <property type="entry name" value="Leucine zipper domain"/>
    <property type="match status" value="1"/>
</dbReference>
<protein>
    <recommendedName>
        <fullName evidence="5">BZIP domain-containing protein</fullName>
    </recommendedName>
</protein>
<feature type="compositionally biased region" description="Polar residues" evidence="4">
    <location>
        <begin position="91"/>
        <end position="101"/>
    </location>
</feature>
<evidence type="ECO:0000256" key="4">
    <source>
        <dbReference type="SAM" id="MobiDB-lite"/>
    </source>
</evidence>
<keyword evidence="7" id="KW-1185">Reference proteome</keyword>
<feature type="compositionally biased region" description="Polar residues" evidence="4">
    <location>
        <begin position="130"/>
        <end position="151"/>
    </location>
</feature>
<organism evidence="6 7">
    <name type="scientific">Zasmidium cellare ATCC 36951</name>
    <dbReference type="NCBI Taxonomy" id="1080233"/>
    <lineage>
        <taxon>Eukaryota</taxon>
        <taxon>Fungi</taxon>
        <taxon>Dikarya</taxon>
        <taxon>Ascomycota</taxon>
        <taxon>Pezizomycotina</taxon>
        <taxon>Dothideomycetes</taxon>
        <taxon>Dothideomycetidae</taxon>
        <taxon>Mycosphaerellales</taxon>
        <taxon>Mycosphaerellaceae</taxon>
        <taxon>Zasmidium</taxon>
    </lineage>
</organism>
<dbReference type="PANTHER" id="PTHR40621">
    <property type="entry name" value="TRANSCRIPTION FACTOR KAPC-RELATED"/>
    <property type="match status" value="1"/>
</dbReference>
<dbReference type="GO" id="GO:0000976">
    <property type="term" value="F:transcription cis-regulatory region binding"/>
    <property type="evidence" value="ECO:0007669"/>
    <property type="project" value="InterPro"/>
</dbReference>